<reference evidence="1 2" key="1">
    <citation type="submission" date="2020-04" db="EMBL/GenBank/DDBJ databases">
        <title>MicrobeNet Type strains.</title>
        <authorList>
            <person name="Nicholson A.C."/>
        </authorList>
    </citation>
    <scope>NUCLEOTIDE SEQUENCE [LARGE SCALE GENOMIC DNA]</scope>
    <source>
        <strain evidence="1 2">ATCC 23612</strain>
    </source>
</reference>
<dbReference type="Proteomes" id="UP000553209">
    <property type="component" value="Unassembled WGS sequence"/>
</dbReference>
<accession>A0A7X6RT86</accession>
<gene>
    <name evidence="1" type="ORF">HGB44_26145</name>
</gene>
<dbReference type="AlphaFoldDB" id="A0A7X6RT86"/>
<evidence type="ECO:0000313" key="1">
    <source>
        <dbReference type="EMBL" id="NKZ01123.1"/>
    </source>
</evidence>
<sequence length="109" mass="12304">MFEQHILTLCIVGDRFAGSAVHEGGDTLRARGGPRSAYDRLTADLRRLAADGASRTQVNRAHFRLYRDETHKLLVREGVRWFGANRDCPGFFLPTSARALRRHTHTEGD</sequence>
<proteinExistence type="predicted"/>
<comment type="caution">
    <text evidence="1">The sequence shown here is derived from an EMBL/GenBank/DDBJ whole genome shotgun (WGS) entry which is preliminary data.</text>
</comment>
<dbReference type="EMBL" id="JAAXPG010000031">
    <property type="protein sequence ID" value="NKZ01123.1"/>
    <property type="molecule type" value="Genomic_DNA"/>
</dbReference>
<protein>
    <submittedName>
        <fullName evidence="1">Uncharacterized protein</fullName>
    </submittedName>
</protein>
<dbReference type="RefSeq" id="WP_061080638.1">
    <property type="nucleotide sequence ID" value="NZ_JAAXPG010000031.1"/>
</dbReference>
<evidence type="ECO:0000313" key="2">
    <source>
        <dbReference type="Proteomes" id="UP000553209"/>
    </source>
</evidence>
<organism evidence="1 2">
    <name type="scientific">Nocardiopsis alborubida</name>
    <dbReference type="NCBI Taxonomy" id="146802"/>
    <lineage>
        <taxon>Bacteria</taxon>
        <taxon>Bacillati</taxon>
        <taxon>Actinomycetota</taxon>
        <taxon>Actinomycetes</taxon>
        <taxon>Streptosporangiales</taxon>
        <taxon>Nocardiopsidaceae</taxon>
        <taxon>Nocardiopsis</taxon>
    </lineage>
</organism>
<keyword evidence="2" id="KW-1185">Reference proteome</keyword>
<name>A0A7X6RT86_9ACTN</name>